<evidence type="ECO:0000256" key="6">
    <source>
        <dbReference type="ARBA" id="ARBA00022723"/>
    </source>
</evidence>
<feature type="region of interest" description="Disordered" evidence="13">
    <location>
        <begin position="478"/>
        <end position="513"/>
    </location>
</feature>
<dbReference type="GO" id="GO:0006623">
    <property type="term" value="P:protein targeting to vacuole"/>
    <property type="evidence" value="ECO:0007669"/>
    <property type="project" value="TreeGrafter"/>
</dbReference>
<dbReference type="CDD" id="cd21385">
    <property type="entry name" value="GAT_Vps27"/>
    <property type="match status" value="1"/>
</dbReference>
<dbReference type="GO" id="GO:0010008">
    <property type="term" value="C:endosome membrane"/>
    <property type="evidence" value="ECO:0007669"/>
    <property type="project" value="UniProtKB-SubCell"/>
</dbReference>
<evidence type="ECO:0000256" key="10">
    <source>
        <dbReference type="ARBA" id="ARBA00022833"/>
    </source>
</evidence>
<dbReference type="InterPro" id="IPR003903">
    <property type="entry name" value="UIM_dom"/>
</dbReference>
<feature type="compositionally biased region" description="Low complexity" evidence="13">
    <location>
        <begin position="785"/>
        <end position="809"/>
    </location>
</feature>
<dbReference type="FunFam" id="1.25.40.90:FF:000031">
    <property type="entry name" value="Vacuolar protein sorting-associated protein 27"/>
    <property type="match status" value="1"/>
</dbReference>
<dbReference type="PANTHER" id="PTHR47794:SF1">
    <property type="entry name" value="VACUOLAR PROTEIN SORTING-ASSOCIATED PROTEIN 27"/>
    <property type="match status" value="1"/>
</dbReference>
<accession>A0A2S4KW89</accession>
<keyword evidence="17" id="KW-1185">Reference proteome</keyword>
<keyword evidence="9 12" id="KW-0863">Zinc-finger</keyword>
<comment type="caution">
    <text evidence="16">The sequence shown here is derived from an EMBL/GenBank/DDBJ whole genome shotgun (WGS) entry which is preliminary data.</text>
</comment>
<evidence type="ECO:0000256" key="12">
    <source>
        <dbReference type="PROSITE-ProRule" id="PRU00091"/>
    </source>
</evidence>
<name>A0A2S4KW89_9HYPO</name>
<dbReference type="Gene3D" id="3.30.40.10">
    <property type="entry name" value="Zinc/RING finger domain, C3HC4 (zinc finger)"/>
    <property type="match status" value="1"/>
</dbReference>
<evidence type="ECO:0000256" key="13">
    <source>
        <dbReference type="SAM" id="MobiDB-lite"/>
    </source>
</evidence>
<comment type="subunit">
    <text evidence="4">Component of the ESCRT-0 complex composed of HSE1 and VPS27.</text>
</comment>
<dbReference type="GO" id="GO:0043130">
    <property type="term" value="F:ubiquitin binding"/>
    <property type="evidence" value="ECO:0007669"/>
    <property type="project" value="InterPro"/>
</dbReference>
<dbReference type="GO" id="GO:0043328">
    <property type="term" value="P:protein transport to vacuole involved in ubiquitin-dependent protein catabolic process via the multivesicular body sorting pathway"/>
    <property type="evidence" value="ECO:0007669"/>
    <property type="project" value="TreeGrafter"/>
</dbReference>
<keyword evidence="7" id="KW-0677">Repeat</keyword>
<keyword evidence="11" id="KW-0472">Membrane</keyword>
<dbReference type="GO" id="GO:0008270">
    <property type="term" value="F:zinc ion binding"/>
    <property type="evidence" value="ECO:0007669"/>
    <property type="project" value="UniProtKB-KW"/>
</dbReference>
<dbReference type="PANTHER" id="PTHR47794">
    <property type="entry name" value="VACUOLAR PROTEIN SORTING-ASSOCIATED PROTEIN 27"/>
    <property type="match status" value="1"/>
</dbReference>
<dbReference type="SUPFAM" id="SSF48464">
    <property type="entry name" value="ENTH/VHS domain"/>
    <property type="match status" value="1"/>
</dbReference>
<feature type="region of interest" description="Disordered" evidence="13">
    <location>
        <begin position="526"/>
        <end position="550"/>
    </location>
</feature>
<dbReference type="CDD" id="cd16979">
    <property type="entry name" value="VHS_Vps27"/>
    <property type="match status" value="1"/>
</dbReference>
<feature type="compositionally biased region" description="Polar residues" evidence="13">
    <location>
        <begin position="811"/>
        <end position="843"/>
    </location>
</feature>
<evidence type="ECO:0000256" key="11">
    <source>
        <dbReference type="ARBA" id="ARBA00023136"/>
    </source>
</evidence>
<feature type="domain" description="VHS" evidence="15">
    <location>
        <begin position="226"/>
        <end position="350"/>
    </location>
</feature>
<dbReference type="Pfam" id="PF00790">
    <property type="entry name" value="VHS"/>
    <property type="match status" value="1"/>
</dbReference>
<evidence type="ECO:0000256" key="8">
    <source>
        <dbReference type="ARBA" id="ARBA00022753"/>
    </source>
</evidence>
<evidence type="ECO:0000313" key="16">
    <source>
        <dbReference type="EMBL" id="POR34417.1"/>
    </source>
</evidence>
<comment type="subcellular location">
    <subcellularLocation>
        <location evidence="2">Endosome membrane</location>
        <topology evidence="2">Peripheral membrane protein</topology>
        <orientation evidence="2">Cytoplasmic side</orientation>
    </subcellularLocation>
</comment>
<comment type="function">
    <text evidence="1">Component of the ESCRT-0 complex which is the sorting receptor for ubiquitinated cargo proteins at the multivesicular body (MVB) and recruits ESCRT-I to the MVB outer membrane.</text>
</comment>
<feature type="compositionally biased region" description="Low complexity" evidence="13">
    <location>
        <begin position="698"/>
        <end position="713"/>
    </location>
</feature>
<dbReference type="OrthoDB" id="957735at2759"/>
<dbReference type="CDD" id="cd15735">
    <property type="entry name" value="FYVE_spVPS27p_like"/>
    <property type="match status" value="1"/>
</dbReference>
<keyword evidence="6" id="KW-0479">Metal-binding</keyword>
<feature type="region of interest" description="Disordered" evidence="13">
    <location>
        <begin position="438"/>
        <end position="462"/>
    </location>
</feature>
<dbReference type="InterPro" id="IPR017455">
    <property type="entry name" value="Znf_FYVE-rel"/>
</dbReference>
<dbReference type="SUPFAM" id="SSF57903">
    <property type="entry name" value="FYVE/PHD zinc finger"/>
    <property type="match status" value="1"/>
</dbReference>
<dbReference type="Gene3D" id="1.25.40.90">
    <property type="match status" value="1"/>
</dbReference>
<gene>
    <name evidence="16" type="ORF">TPAR_05350</name>
</gene>
<evidence type="ECO:0000313" key="17">
    <source>
        <dbReference type="Proteomes" id="UP000237481"/>
    </source>
</evidence>
<dbReference type="PROSITE" id="PS50178">
    <property type="entry name" value="ZF_FYVE"/>
    <property type="match status" value="1"/>
</dbReference>
<dbReference type="PROSITE" id="PS50179">
    <property type="entry name" value="VHS"/>
    <property type="match status" value="1"/>
</dbReference>
<evidence type="ECO:0000256" key="5">
    <source>
        <dbReference type="ARBA" id="ARBA00017753"/>
    </source>
</evidence>
<feature type="compositionally biased region" description="Low complexity" evidence="13">
    <location>
        <begin position="844"/>
        <end position="887"/>
    </location>
</feature>
<proteinExistence type="inferred from homology"/>
<feature type="compositionally biased region" description="Polar residues" evidence="13">
    <location>
        <begin position="901"/>
        <end position="912"/>
    </location>
</feature>
<organism evidence="16 17">
    <name type="scientific">Tolypocladium paradoxum</name>
    <dbReference type="NCBI Taxonomy" id="94208"/>
    <lineage>
        <taxon>Eukaryota</taxon>
        <taxon>Fungi</taxon>
        <taxon>Dikarya</taxon>
        <taxon>Ascomycota</taxon>
        <taxon>Pezizomycotina</taxon>
        <taxon>Sordariomycetes</taxon>
        <taxon>Hypocreomycetidae</taxon>
        <taxon>Hypocreales</taxon>
        <taxon>Ophiocordycipitaceae</taxon>
        <taxon>Tolypocladium</taxon>
    </lineage>
</organism>
<dbReference type="InterPro" id="IPR002014">
    <property type="entry name" value="VHS_dom"/>
</dbReference>
<feature type="domain" description="FYVE-type" evidence="14">
    <location>
        <begin position="368"/>
        <end position="428"/>
    </location>
</feature>
<dbReference type="PROSITE" id="PS50330">
    <property type="entry name" value="UIM"/>
    <property type="match status" value="2"/>
</dbReference>
<feature type="region of interest" description="Disordered" evidence="13">
    <location>
        <begin position="651"/>
        <end position="928"/>
    </location>
</feature>
<evidence type="ECO:0000259" key="14">
    <source>
        <dbReference type="PROSITE" id="PS50178"/>
    </source>
</evidence>
<dbReference type="Proteomes" id="UP000237481">
    <property type="component" value="Unassembled WGS sequence"/>
</dbReference>
<sequence length="928" mass="102514">MCHGWVAEALPFSPLEPGIGPGTVSGSVSTPIPVVERHRTPEPQRRRHPGLGAVRAVRTGLGADGRHLSGWRPFWWCFHQPPATRPLPQPGLPRRRLHWTDATPPAAARRRLPYLIDWQRGFLRLEFVTATSNHLPAPPPPPPPHLHLHLHLTRQRSFHLPAVDVGICLLLQTLARRRRRPRTLVASRRLAPRRKFASVKMMSWWSTSANSALDEQVEKATSSSLEDIALNLEISDVIRSKTVAPKEAMRSLKRRIGNKNPNTQLSALNLTDTCVKNGGSHFLAEIASREFMDNLVSLLQAVGPVAVNAEVRSKILELIQSWAGATEGRHDLSYIGEVYKTLQREGHQFPPRVTVASSMIDSSAPPEWADSDVCMRCRTPFTFTNRKHHCRNCGNCFDQQCSSKTVPLPHLGILTPVRVDDGCYAKLTGKGYKELSASLDRSPTYPHKTRSTSAMQPRNARVDDGFDEDLKKALAMSLEEVKSSSRGHAEPATNGTRPSGNAAAAKQAEEEDADLKAAIEASLADMEEQKKKHAAALKEQTSHTSASSTTANFVLPKNDYELTPVEAENINLFATLVDRLQTQPPGTILREPQIQELYDSIGTLRPKLARTYGETMSKHDTLLDLHAKLSTVVRYYDRMLEERLSKAYSQQNLGGYNLPPPRQPSGPYPSMSSQAHGNTGGAENFYTGQQPANFQVHPNQPYQQPSQPTPQRQFASYGPGSGPHLGHVPPQQQAHRIDAWQAGAPSVPQDPYQQQPPIDATQRMQTPQQRNVSPSADRRGSYYFSPPSSVQSPSGPSAPGSAPDANASPYPNLQQSMQYQSVPASTPSQQTPMQAHVQPSQPSQPARQLPQFQQAPLQQTQQQAPQQQQPPYWQASVPQQPAPQQVPQQPPAAPQSWAYTGYTQDSFPSVPQNDPMKKPVAEEALIEL</sequence>
<evidence type="ECO:0000256" key="7">
    <source>
        <dbReference type="ARBA" id="ARBA00022737"/>
    </source>
</evidence>
<feature type="compositionally biased region" description="Pro residues" evidence="13">
    <location>
        <begin position="658"/>
        <end position="667"/>
    </location>
</feature>
<dbReference type="GO" id="GO:0032266">
    <property type="term" value="F:phosphatidylinositol-3-phosphate binding"/>
    <property type="evidence" value="ECO:0007669"/>
    <property type="project" value="TreeGrafter"/>
</dbReference>
<dbReference type="AlphaFoldDB" id="A0A2S4KW89"/>
<dbReference type="GO" id="GO:0033565">
    <property type="term" value="C:ESCRT-0 complex"/>
    <property type="evidence" value="ECO:0007669"/>
    <property type="project" value="TreeGrafter"/>
</dbReference>
<dbReference type="STRING" id="94208.A0A2S4KW89"/>
<dbReference type="Gene3D" id="1.20.5.1940">
    <property type="match status" value="1"/>
</dbReference>
<dbReference type="FunFam" id="1.20.5.1940:FF:000001">
    <property type="entry name" value="Vacuolar protein sorting-associated protein 27"/>
    <property type="match status" value="1"/>
</dbReference>
<dbReference type="Pfam" id="PF01363">
    <property type="entry name" value="FYVE"/>
    <property type="match status" value="1"/>
</dbReference>
<reference evidence="16 17" key="1">
    <citation type="submission" date="2018-01" db="EMBL/GenBank/DDBJ databases">
        <title>Harnessing the power of phylogenomics to disentangle the directionality and signatures of interkingdom host jumping in the parasitic fungal genus Tolypocladium.</title>
        <authorList>
            <person name="Quandt C.A."/>
            <person name="Patterson W."/>
            <person name="Spatafora J.W."/>
        </authorList>
    </citation>
    <scope>NUCLEOTIDE SEQUENCE [LARGE SCALE GENOMIC DNA]</scope>
    <source>
        <strain evidence="16 17">NRBC 100945</strain>
    </source>
</reference>
<keyword evidence="8" id="KW-0967">Endosome</keyword>
<dbReference type="Pfam" id="PF02809">
    <property type="entry name" value="UIM"/>
    <property type="match status" value="2"/>
</dbReference>
<dbReference type="SMART" id="SM00726">
    <property type="entry name" value="UIM"/>
    <property type="match status" value="2"/>
</dbReference>
<dbReference type="InterPro" id="IPR011011">
    <property type="entry name" value="Znf_FYVE_PHD"/>
</dbReference>
<dbReference type="Gene3D" id="6.10.140.100">
    <property type="match status" value="1"/>
</dbReference>
<evidence type="ECO:0000256" key="2">
    <source>
        <dbReference type="ARBA" id="ARBA00004125"/>
    </source>
</evidence>
<evidence type="ECO:0000259" key="15">
    <source>
        <dbReference type="PROSITE" id="PS50179"/>
    </source>
</evidence>
<feature type="compositionally biased region" description="Polar residues" evidence="13">
    <location>
        <begin position="686"/>
        <end position="697"/>
    </location>
</feature>
<comment type="similarity">
    <text evidence="3">Belongs to the VPS27 family.</text>
</comment>
<feature type="compositionally biased region" description="Polar residues" evidence="13">
    <location>
        <begin position="762"/>
        <end position="774"/>
    </location>
</feature>
<dbReference type="SMART" id="SM00288">
    <property type="entry name" value="VHS"/>
    <property type="match status" value="1"/>
</dbReference>
<dbReference type="InterPro" id="IPR000306">
    <property type="entry name" value="Znf_FYVE"/>
</dbReference>
<dbReference type="Pfam" id="PF21356">
    <property type="entry name" value="Vps27_GAT-like"/>
    <property type="match status" value="1"/>
</dbReference>
<dbReference type="SMART" id="SM00064">
    <property type="entry name" value="FYVE"/>
    <property type="match status" value="1"/>
</dbReference>
<dbReference type="InterPro" id="IPR049425">
    <property type="entry name" value="Vps27_GAT-like"/>
</dbReference>
<dbReference type="InterPro" id="IPR013083">
    <property type="entry name" value="Znf_RING/FYVE/PHD"/>
</dbReference>
<dbReference type="FunFam" id="3.30.40.10:FF:000161">
    <property type="entry name" value="Vacuolar protein sorting-associated protein 27"/>
    <property type="match status" value="1"/>
</dbReference>
<evidence type="ECO:0000256" key="3">
    <source>
        <dbReference type="ARBA" id="ARBA00008597"/>
    </source>
</evidence>
<evidence type="ECO:0000256" key="1">
    <source>
        <dbReference type="ARBA" id="ARBA00003067"/>
    </source>
</evidence>
<dbReference type="EMBL" id="PKSG01000525">
    <property type="protein sequence ID" value="POR34417.1"/>
    <property type="molecule type" value="Genomic_DNA"/>
</dbReference>
<evidence type="ECO:0000256" key="4">
    <source>
        <dbReference type="ARBA" id="ARBA00011446"/>
    </source>
</evidence>
<keyword evidence="10" id="KW-0862">Zinc</keyword>
<protein>
    <recommendedName>
        <fullName evidence="5">Vacuolar protein sorting-associated protein 27</fullName>
    </recommendedName>
</protein>
<feature type="compositionally biased region" description="Basic and acidic residues" evidence="13">
    <location>
        <begin position="479"/>
        <end position="489"/>
    </location>
</feature>
<evidence type="ECO:0000256" key="9">
    <source>
        <dbReference type="ARBA" id="ARBA00022771"/>
    </source>
</evidence>
<dbReference type="InterPro" id="IPR008942">
    <property type="entry name" value="ENTH_VHS"/>
</dbReference>